<reference evidence="2" key="1">
    <citation type="submission" date="2018-11" db="EMBL/GenBank/DDBJ databases">
        <authorList>
            <consortium name="Genoscope - CEA"/>
            <person name="William W."/>
        </authorList>
    </citation>
    <scope>NUCLEOTIDE SEQUENCE</scope>
</reference>
<dbReference type="EMBL" id="LR031577">
    <property type="protein sequence ID" value="VDD17269.1"/>
    <property type="molecule type" value="Genomic_DNA"/>
</dbReference>
<accession>A0A3P6DDU1</accession>
<protein>
    <submittedName>
        <fullName evidence="2">Uncharacterized protein</fullName>
    </submittedName>
</protein>
<keyword evidence="1" id="KW-0472">Membrane</keyword>
<keyword evidence="1" id="KW-1133">Transmembrane helix</keyword>
<sequence length="87" mass="10127">MATRLILKLEESNSSTWFTNGTTQSRSVDSALFDLGNNCCVRLSTNKKSRRYGCYIIMIQCFYMPISKDLLASWLLILQFNQYLLRM</sequence>
<proteinExistence type="predicted"/>
<gene>
    <name evidence="2" type="ORF">BRAA10T42982Z</name>
</gene>
<organism evidence="2">
    <name type="scientific">Brassica campestris</name>
    <name type="common">Field mustard</name>
    <dbReference type="NCBI Taxonomy" id="3711"/>
    <lineage>
        <taxon>Eukaryota</taxon>
        <taxon>Viridiplantae</taxon>
        <taxon>Streptophyta</taxon>
        <taxon>Embryophyta</taxon>
        <taxon>Tracheophyta</taxon>
        <taxon>Spermatophyta</taxon>
        <taxon>Magnoliopsida</taxon>
        <taxon>eudicotyledons</taxon>
        <taxon>Gunneridae</taxon>
        <taxon>Pentapetalae</taxon>
        <taxon>rosids</taxon>
        <taxon>malvids</taxon>
        <taxon>Brassicales</taxon>
        <taxon>Brassicaceae</taxon>
        <taxon>Brassiceae</taxon>
        <taxon>Brassica</taxon>
    </lineage>
</organism>
<evidence type="ECO:0000256" key="1">
    <source>
        <dbReference type="SAM" id="Phobius"/>
    </source>
</evidence>
<name>A0A3P6DDU1_BRACM</name>
<feature type="transmembrane region" description="Helical" evidence="1">
    <location>
        <begin position="52"/>
        <end position="77"/>
    </location>
</feature>
<evidence type="ECO:0000313" key="2">
    <source>
        <dbReference type="EMBL" id="VDD17269.1"/>
    </source>
</evidence>
<keyword evidence="1" id="KW-0812">Transmembrane</keyword>
<dbReference type="AlphaFoldDB" id="A0A3P6DDU1"/>